<dbReference type="InterPro" id="IPR002043">
    <property type="entry name" value="UDG_fam1"/>
</dbReference>
<dbReference type="CDD" id="cd10027">
    <property type="entry name" value="UDG-F1-like"/>
    <property type="match status" value="1"/>
</dbReference>
<evidence type="ECO:0000256" key="3">
    <source>
        <dbReference type="ARBA" id="ARBA00008184"/>
    </source>
</evidence>
<evidence type="ECO:0000256" key="9">
    <source>
        <dbReference type="HAMAP-Rule" id="MF_00148"/>
    </source>
</evidence>
<accession>A0A059KML5</accession>
<dbReference type="SMART" id="SM00987">
    <property type="entry name" value="UreE_C"/>
    <property type="match status" value="1"/>
</dbReference>
<proteinExistence type="inferred from homology"/>
<dbReference type="NCBIfam" id="TIGR00628">
    <property type="entry name" value="ung"/>
    <property type="match status" value="1"/>
</dbReference>
<feature type="domain" description="Uracil-DNA glycosylase-like" evidence="12">
    <location>
        <begin position="64"/>
        <end position="229"/>
    </location>
</feature>
<evidence type="ECO:0000256" key="8">
    <source>
        <dbReference type="ARBA" id="ARBA00023204"/>
    </source>
</evidence>
<keyword evidence="14" id="KW-1185">Reference proteome</keyword>
<gene>
    <name evidence="9" type="primary">ung</name>
    <name evidence="13" type="ORF">X805_17080</name>
</gene>
<evidence type="ECO:0000256" key="7">
    <source>
        <dbReference type="ARBA" id="ARBA00022801"/>
    </source>
</evidence>
<comment type="catalytic activity">
    <reaction evidence="1 9 11">
        <text>Hydrolyzes single-stranded DNA or mismatched double-stranded DNA and polynucleotides, releasing free uracil.</text>
        <dbReference type="EC" id="3.2.2.27"/>
    </reaction>
</comment>
<feature type="active site" description="Proton acceptor" evidence="9 10">
    <location>
        <position position="79"/>
    </location>
</feature>
<sequence>MTLPDNRLRAPLTQALRDGLPEGWRDLVEAFLAGAAGQAVCAAVDVRVAAGAEVYPARPLRALQGLAPEQVKVVILGQDPYHGPGEAEGLAFSVADGVKIPPSLRNIRQELQADLGLAAPVSGSLAAWVDAGVLLLNTSLSVERDRPASHAKLGWQALTDALVARVAAAPQPKVFLLWGAHAQARRPVIEAAGAHNHVIATNHPSPLAARRPPVPFVGSRPFSAANAWLQGQGAEAVDWGLDVASTKKLPKTLASQMSLC</sequence>
<evidence type="ECO:0000256" key="4">
    <source>
        <dbReference type="ARBA" id="ARBA00012030"/>
    </source>
</evidence>
<reference evidence="13 14" key="1">
    <citation type="journal article" date="2014" name="FEMS Microbiol. Ecol.">
        <title>Sphaerotilus natans encrusted with nanoball-shaped Fe(III) oxide minerals formed by nitrate-reducing mixotrophic Fe(II) oxidation.</title>
        <authorList>
            <person name="Park S."/>
            <person name="Kim D.H."/>
            <person name="Lee J.H."/>
            <person name="Hur H.G."/>
        </authorList>
    </citation>
    <scope>NUCLEOTIDE SEQUENCE [LARGE SCALE GENOMIC DNA]</scope>
    <source>
        <strain evidence="13 14">DSM 6575</strain>
    </source>
</reference>
<dbReference type="InterPro" id="IPR005122">
    <property type="entry name" value="Uracil-DNA_glycosylase-like"/>
</dbReference>
<keyword evidence="8 9" id="KW-0234">DNA repair</keyword>
<dbReference type="Gene3D" id="3.40.470.10">
    <property type="entry name" value="Uracil-DNA glycosylase-like domain"/>
    <property type="match status" value="1"/>
</dbReference>
<dbReference type="RefSeq" id="WP_051631802.1">
    <property type="nucleotide sequence ID" value="NZ_AZRA01000043.1"/>
</dbReference>
<dbReference type="EC" id="3.2.2.27" evidence="4 9"/>
<evidence type="ECO:0000256" key="1">
    <source>
        <dbReference type="ARBA" id="ARBA00001400"/>
    </source>
</evidence>
<dbReference type="GO" id="GO:0004844">
    <property type="term" value="F:uracil DNA N-glycosylase activity"/>
    <property type="evidence" value="ECO:0007669"/>
    <property type="project" value="UniProtKB-UniRule"/>
</dbReference>
<evidence type="ECO:0000313" key="14">
    <source>
        <dbReference type="Proteomes" id="UP000026714"/>
    </source>
</evidence>
<dbReference type="NCBIfam" id="NF003588">
    <property type="entry name" value="PRK05254.1-1"/>
    <property type="match status" value="1"/>
</dbReference>
<comment type="similarity">
    <text evidence="3 9 11">Belongs to the uracil-DNA glycosylase (UDG) superfamily. UNG family.</text>
</comment>
<dbReference type="Pfam" id="PF03167">
    <property type="entry name" value="UDG"/>
    <property type="match status" value="1"/>
</dbReference>
<dbReference type="EMBL" id="AZRA01000043">
    <property type="protein sequence ID" value="KDB52722.1"/>
    <property type="molecule type" value="Genomic_DNA"/>
</dbReference>
<keyword evidence="9" id="KW-0963">Cytoplasm</keyword>
<comment type="function">
    <text evidence="2 9 11">Excises uracil residues from the DNA which can arise as a result of misincorporation of dUMP residues by DNA polymerase or due to deamination of cytosine.</text>
</comment>
<dbReference type="InterPro" id="IPR018085">
    <property type="entry name" value="Ura-DNA_Glyclase_AS"/>
</dbReference>
<dbReference type="PROSITE" id="PS00130">
    <property type="entry name" value="U_DNA_GLYCOSYLASE"/>
    <property type="match status" value="1"/>
</dbReference>
<evidence type="ECO:0000256" key="2">
    <source>
        <dbReference type="ARBA" id="ARBA00002631"/>
    </source>
</evidence>
<keyword evidence="6 9" id="KW-0227">DNA damage</keyword>
<evidence type="ECO:0000256" key="10">
    <source>
        <dbReference type="PROSITE-ProRule" id="PRU10072"/>
    </source>
</evidence>
<dbReference type="GO" id="GO:0005737">
    <property type="term" value="C:cytoplasm"/>
    <property type="evidence" value="ECO:0007669"/>
    <property type="project" value="UniProtKB-SubCell"/>
</dbReference>
<evidence type="ECO:0000256" key="11">
    <source>
        <dbReference type="RuleBase" id="RU003780"/>
    </source>
</evidence>
<keyword evidence="7 9" id="KW-0378">Hydrolase</keyword>
<dbReference type="InterPro" id="IPR036895">
    <property type="entry name" value="Uracil-DNA_glycosylase-like_sf"/>
</dbReference>
<name>A0A059KML5_9BURK</name>
<dbReference type="GO" id="GO:0097510">
    <property type="term" value="P:base-excision repair, AP site formation via deaminated base removal"/>
    <property type="evidence" value="ECO:0007669"/>
    <property type="project" value="TreeGrafter"/>
</dbReference>
<dbReference type="PANTHER" id="PTHR11264">
    <property type="entry name" value="URACIL-DNA GLYCOSYLASE"/>
    <property type="match status" value="1"/>
</dbReference>
<dbReference type="eggNOG" id="COG0692">
    <property type="taxonomic scope" value="Bacteria"/>
</dbReference>
<comment type="caution">
    <text evidence="13">The sequence shown here is derived from an EMBL/GenBank/DDBJ whole genome shotgun (WGS) entry which is preliminary data.</text>
</comment>
<dbReference type="PATRIC" id="fig|1286631.3.peg.1679"/>
<dbReference type="STRING" id="34103.SAMN05421778_1205"/>
<dbReference type="SUPFAM" id="SSF52141">
    <property type="entry name" value="Uracil-DNA glycosylase-like"/>
    <property type="match status" value="1"/>
</dbReference>
<evidence type="ECO:0000256" key="6">
    <source>
        <dbReference type="ARBA" id="ARBA00022763"/>
    </source>
</evidence>
<evidence type="ECO:0000256" key="5">
    <source>
        <dbReference type="ARBA" id="ARBA00018429"/>
    </source>
</evidence>
<dbReference type="Proteomes" id="UP000026714">
    <property type="component" value="Unassembled WGS sequence"/>
</dbReference>
<evidence type="ECO:0000313" key="13">
    <source>
        <dbReference type="EMBL" id="KDB52722.1"/>
    </source>
</evidence>
<dbReference type="SMART" id="SM00986">
    <property type="entry name" value="UDG"/>
    <property type="match status" value="1"/>
</dbReference>
<dbReference type="PANTHER" id="PTHR11264:SF0">
    <property type="entry name" value="URACIL-DNA GLYCOSYLASE"/>
    <property type="match status" value="1"/>
</dbReference>
<dbReference type="HAMAP" id="MF_00148">
    <property type="entry name" value="UDG"/>
    <property type="match status" value="1"/>
</dbReference>
<dbReference type="AlphaFoldDB" id="A0A059KML5"/>
<organism evidence="13 14">
    <name type="scientific">Sphaerotilus natans subsp. natans DSM 6575</name>
    <dbReference type="NCBI Taxonomy" id="1286631"/>
    <lineage>
        <taxon>Bacteria</taxon>
        <taxon>Pseudomonadati</taxon>
        <taxon>Pseudomonadota</taxon>
        <taxon>Betaproteobacteria</taxon>
        <taxon>Burkholderiales</taxon>
        <taxon>Sphaerotilaceae</taxon>
        <taxon>Sphaerotilus</taxon>
    </lineage>
</organism>
<dbReference type="NCBIfam" id="NF003591">
    <property type="entry name" value="PRK05254.1-4"/>
    <property type="match status" value="1"/>
</dbReference>
<protein>
    <recommendedName>
        <fullName evidence="5 9">Uracil-DNA glycosylase</fullName>
        <shortName evidence="9">UDG</shortName>
        <ecNumber evidence="4 9">3.2.2.27</ecNumber>
    </recommendedName>
</protein>
<comment type="subcellular location">
    <subcellularLocation>
        <location evidence="9">Cytoplasm</location>
    </subcellularLocation>
</comment>
<dbReference type="NCBIfam" id="NF003592">
    <property type="entry name" value="PRK05254.1-5"/>
    <property type="match status" value="1"/>
</dbReference>
<evidence type="ECO:0000259" key="12">
    <source>
        <dbReference type="SMART" id="SM00986"/>
    </source>
</evidence>